<dbReference type="Proteomes" id="UP000799444">
    <property type="component" value="Unassembled WGS sequence"/>
</dbReference>
<evidence type="ECO:0000313" key="2">
    <source>
        <dbReference type="Proteomes" id="UP000799444"/>
    </source>
</evidence>
<dbReference type="AlphaFoldDB" id="A0A9P4R0X8"/>
<sequence>SFSLVFIFQLTARSSPLKPHHRYALCLHLRLRYGDPCVDICSTQCPSLHLLGPRLHRQRRVHLHRRQQFILLLLSRTVVRRRLVQCQLCQIGDPRNLVRGHLRRVFGHLLPHRLGEQWLPKYSVCGGPAQR</sequence>
<reference evidence="1" key="1">
    <citation type="journal article" date="2020" name="Stud. Mycol.">
        <title>101 Dothideomycetes genomes: a test case for predicting lifestyles and emergence of pathogens.</title>
        <authorList>
            <person name="Haridas S."/>
            <person name="Albert R."/>
            <person name="Binder M."/>
            <person name="Bloem J."/>
            <person name="Labutti K."/>
            <person name="Salamov A."/>
            <person name="Andreopoulos B."/>
            <person name="Baker S."/>
            <person name="Barry K."/>
            <person name="Bills G."/>
            <person name="Bluhm B."/>
            <person name="Cannon C."/>
            <person name="Castanera R."/>
            <person name="Culley D."/>
            <person name="Daum C."/>
            <person name="Ezra D."/>
            <person name="Gonzalez J."/>
            <person name="Henrissat B."/>
            <person name="Kuo A."/>
            <person name="Liang C."/>
            <person name="Lipzen A."/>
            <person name="Lutzoni F."/>
            <person name="Magnuson J."/>
            <person name="Mondo S."/>
            <person name="Nolan M."/>
            <person name="Ohm R."/>
            <person name="Pangilinan J."/>
            <person name="Park H.-J."/>
            <person name="Ramirez L."/>
            <person name="Alfaro M."/>
            <person name="Sun H."/>
            <person name="Tritt A."/>
            <person name="Yoshinaga Y."/>
            <person name="Zwiers L.-H."/>
            <person name="Turgeon B."/>
            <person name="Goodwin S."/>
            <person name="Spatafora J."/>
            <person name="Crous P."/>
            <person name="Grigoriev I."/>
        </authorList>
    </citation>
    <scope>NUCLEOTIDE SEQUENCE</scope>
    <source>
        <strain evidence="1">CBS 125425</strain>
    </source>
</reference>
<dbReference type="EMBL" id="ML996123">
    <property type="protein sequence ID" value="KAF2736599.1"/>
    <property type="molecule type" value="Genomic_DNA"/>
</dbReference>
<feature type="non-terminal residue" evidence="1">
    <location>
        <position position="1"/>
    </location>
</feature>
<organism evidence="1 2">
    <name type="scientific">Polyplosphaeria fusca</name>
    <dbReference type="NCBI Taxonomy" id="682080"/>
    <lineage>
        <taxon>Eukaryota</taxon>
        <taxon>Fungi</taxon>
        <taxon>Dikarya</taxon>
        <taxon>Ascomycota</taxon>
        <taxon>Pezizomycotina</taxon>
        <taxon>Dothideomycetes</taxon>
        <taxon>Pleosporomycetidae</taxon>
        <taxon>Pleosporales</taxon>
        <taxon>Tetraplosphaeriaceae</taxon>
        <taxon>Polyplosphaeria</taxon>
    </lineage>
</organism>
<accession>A0A9P4R0X8</accession>
<protein>
    <submittedName>
        <fullName evidence="1">Uncharacterized protein</fullName>
    </submittedName>
</protein>
<keyword evidence="2" id="KW-1185">Reference proteome</keyword>
<name>A0A9P4R0X8_9PLEO</name>
<gene>
    <name evidence="1" type="ORF">EJ04DRAFT_575206</name>
</gene>
<comment type="caution">
    <text evidence="1">The sequence shown here is derived from an EMBL/GenBank/DDBJ whole genome shotgun (WGS) entry which is preliminary data.</text>
</comment>
<proteinExistence type="predicted"/>
<evidence type="ECO:0000313" key="1">
    <source>
        <dbReference type="EMBL" id="KAF2736599.1"/>
    </source>
</evidence>